<dbReference type="GO" id="GO:0006281">
    <property type="term" value="P:DNA repair"/>
    <property type="evidence" value="ECO:0007669"/>
    <property type="project" value="TreeGrafter"/>
</dbReference>
<evidence type="ECO:0000256" key="1">
    <source>
        <dbReference type="ARBA" id="ARBA00000830"/>
    </source>
</evidence>
<comment type="similarity">
    <text evidence="3">Belongs to the HAD-like hydrolase superfamily. CbbY/CbbZ/Gph/YieH family.</text>
</comment>
<comment type="pathway">
    <text evidence="2">Organic acid metabolism; glycolate biosynthesis; glycolate from 2-phosphoglycolate: step 1/1.</text>
</comment>
<dbReference type="InterPro" id="IPR050155">
    <property type="entry name" value="HAD-like_hydrolase_sf"/>
</dbReference>
<dbReference type="KEGG" id="msil:METEAL_19180"/>
<organism evidence="5 6">
    <name type="scientific">Mesoterricola silvestris</name>
    <dbReference type="NCBI Taxonomy" id="2927979"/>
    <lineage>
        <taxon>Bacteria</taxon>
        <taxon>Pseudomonadati</taxon>
        <taxon>Acidobacteriota</taxon>
        <taxon>Holophagae</taxon>
        <taxon>Holophagales</taxon>
        <taxon>Holophagaceae</taxon>
        <taxon>Mesoterricola</taxon>
    </lineage>
</organism>
<dbReference type="InterPro" id="IPR023198">
    <property type="entry name" value="PGP-like_dom2"/>
</dbReference>
<proteinExistence type="inferred from homology"/>
<evidence type="ECO:0000256" key="4">
    <source>
        <dbReference type="ARBA" id="ARBA00013078"/>
    </source>
</evidence>
<dbReference type="PANTHER" id="PTHR43434:SF1">
    <property type="entry name" value="PHOSPHOGLYCOLATE PHOSPHATASE"/>
    <property type="match status" value="1"/>
</dbReference>
<dbReference type="GO" id="GO:0005829">
    <property type="term" value="C:cytosol"/>
    <property type="evidence" value="ECO:0007669"/>
    <property type="project" value="TreeGrafter"/>
</dbReference>
<comment type="catalytic activity">
    <reaction evidence="1">
        <text>2-phosphoglycolate + H2O = glycolate + phosphate</text>
        <dbReference type="Rhea" id="RHEA:14369"/>
        <dbReference type="ChEBI" id="CHEBI:15377"/>
        <dbReference type="ChEBI" id="CHEBI:29805"/>
        <dbReference type="ChEBI" id="CHEBI:43474"/>
        <dbReference type="ChEBI" id="CHEBI:58033"/>
        <dbReference type="EC" id="3.1.3.18"/>
    </reaction>
</comment>
<evidence type="ECO:0000256" key="3">
    <source>
        <dbReference type="ARBA" id="ARBA00006171"/>
    </source>
</evidence>
<dbReference type="PRINTS" id="PR00413">
    <property type="entry name" value="HADHALOGNASE"/>
</dbReference>
<dbReference type="NCBIfam" id="TIGR01549">
    <property type="entry name" value="HAD-SF-IA-v1"/>
    <property type="match status" value="1"/>
</dbReference>
<dbReference type="SFLD" id="SFLDS00003">
    <property type="entry name" value="Haloacid_Dehalogenase"/>
    <property type="match status" value="1"/>
</dbReference>
<dbReference type="PANTHER" id="PTHR43434">
    <property type="entry name" value="PHOSPHOGLYCOLATE PHOSPHATASE"/>
    <property type="match status" value="1"/>
</dbReference>
<evidence type="ECO:0000256" key="2">
    <source>
        <dbReference type="ARBA" id="ARBA00004818"/>
    </source>
</evidence>
<gene>
    <name evidence="5" type="primary">gph-2</name>
    <name evidence="5" type="ORF">METEAL_19180</name>
</gene>
<dbReference type="SUPFAM" id="SSF56784">
    <property type="entry name" value="HAD-like"/>
    <property type="match status" value="1"/>
</dbReference>
<name>A0AA48GK90_9BACT</name>
<evidence type="ECO:0000313" key="6">
    <source>
        <dbReference type="Proteomes" id="UP001238179"/>
    </source>
</evidence>
<dbReference type="EC" id="3.1.3.18" evidence="4"/>
<accession>A0AA48GK90</accession>
<dbReference type="InterPro" id="IPR036412">
    <property type="entry name" value="HAD-like_sf"/>
</dbReference>
<dbReference type="AlphaFoldDB" id="A0AA48GK90"/>
<protein>
    <recommendedName>
        <fullName evidence="4">phosphoglycolate phosphatase</fullName>
        <ecNumber evidence="4">3.1.3.18</ecNumber>
    </recommendedName>
</protein>
<dbReference type="SFLD" id="SFLDG01129">
    <property type="entry name" value="C1.5:_HAD__Beta-PGM__Phosphata"/>
    <property type="match status" value="1"/>
</dbReference>
<dbReference type="InterPro" id="IPR006439">
    <property type="entry name" value="HAD-SF_hydro_IA"/>
</dbReference>
<dbReference type="InterPro" id="IPR023214">
    <property type="entry name" value="HAD_sf"/>
</dbReference>
<dbReference type="GO" id="GO:0008967">
    <property type="term" value="F:phosphoglycolate phosphatase activity"/>
    <property type="evidence" value="ECO:0007669"/>
    <property type="project" value="UniProtKB-EC"/>
</dbReference>
<dbReference type="Pfam" id="PF13419">
    <property type="entry name" value="HAD_2"/>
    <property type="match status" value="1"/>
</dbReference>
<dbReference type="RefSeq" id="WP_316415657.1">
    <property type="nucleotide sequence ID" value="NZ_AP027080.1"/>
</dbReference>
<reference evidence="6" key="1">
    <citation type="journal article" date="2023" name="Int. J. Syst. Evol. Microbiol.">
        <title>Mesoterricola silvestris gen. nov., sp. nov., Mesoterricola sediminis sp. nov., Geothrix oryzae sp. nov., Geothrix edaphica sp. nov., Geothrix rubra sp. nov., and Geothrix limicola sp. nov., six novel members of Acidobacteriota isolated from soils.</title>
        <authorList>
            <person name="Itoh H."/>
            <person name="Sugisawa Y."/>
            <person name="Mise K."/>
            <person name="Xu Z."/>
            <person name="Kuniyasu M."/>
            <person name="Ushijima N."/>
            <person name="Kawano K."/>
            <person name="Kobayashi E."/>
            <person name="Shiratori Y."/>
            <person name="Masuda Y."/>
            <person name="Senoo K."/>
        </authorList>
    </citation>
    <scope>NUCLEOTIDE SEQUENCE [LARGE SCALE GENOMIC DNA]</scope>
    <source>
        <strain evidence="6">W79</strain>
    </source>
</reference>
<evidence type="ECO:0000313" key="5">
    <source>
        <dbReference type="EMBL" id="BDU72744.1"/>
    </source>
</evidence>
<dbReference type="Proteomes" id="UP001238179">
    <property type="component" value="Chromosome"/>
</dbReference>
<dbReference type="Gene3D" id="3.40.50.1000">
    <property type="entry name" value="HAD superfamily/HAD-like"/>
    <property type="match status" value="1"/>
</dbReference>
<sequence>MPSAFLFDLDGTLVDSRADLATGVNLTRVDLGLPPLDPAQVAGFVGDGVRKLLTRSLPECPGRLEEALELNRGHYGRHLLDATRLYPGAGAALEAVRAKGFRLAVVTNKPREFTLPILEGLGILDLFTAVVAGGDCPSLKPDPEPLLLALERCACGPEGSWIAGDHHTDLEAGRRAGLKRCLCRYGFGTPGAEAWDLAVADPGELASFASAL</sequence>
<dbReference type="EMBL" id="AP027080">
    <property type="protein sequence ID" value="BDU72744.1"/>
    <property type="molecule type" value="Genomic_DNA"/>
</dbReference>
<keyword evidence="6" id="KW-1185">Reference proteome</keyword>
<dbReference type="InterPro" id="IPR041492">
    <property type="entry name" value="HAD_2"/>
</dbReference>
<dbReference type="Gene3D" id="1.10.150.240">
    <property type="entry name" value="Putative phosphatase, domain 2"/>
    <property type="match status" value="1"/>
</dbReference>